<dbReference type="InterPro" id="IPR015815">
    <property type="entry name" value="HIBADH-related"/>
</dbReference>
<evidence type="ECO:0000259" key="5">
    <source>
        <dbReference type="Pfam" id="PF14833"/>
    </source>
</evidence>
<keyword evidence="7" id="KW-1185">Reference proteome</keyword>
<evidence type="ECO:0000256" key="1">
    <source>
        <dbReference type="ARBA" id="ARBA00023002"/>
    </source>
</evidence>
<dbReference type="SUPFAM" id="SSF51735">
    <property type="entry name" value="NAD(P)-binding Rossmann-fold domains"/>
    <property type="match status" value="1"/>
</dbReference>
<dbReference type="GO" id="GO:0051287">
    <property type="term" value="F:NAD binding"/>
    <property type="evidence" value="ECO:0007669"/>
    <property type="project" value="InterPro"/>
</dbReference>
<dbReference type="Gene3D" id="1.10.1040.10">
    <property type="entry name" value="N-(1-d-carboxylethyl)-l-norvaline Dehydrogenase, domain 2"/>
    <property type="match status" value="1"/>
</dbReference>
<dbReference type="AlphaFoldDB" id="A0A3N0BX34"/>
<dbReference type="InterPro" id="IPR006115">
    <property type="entry name" value="6PGDH_NADP-bd"/>
</dbReference>
<dbReference type="SUPFAM" id="SSF48179">
    <property type="entry name" value="6-phosphogluconate dehydrogenase C-terminal domain-like"/>
    <property type="match status" value="1"/>
</dbReference>
<dbReference type="InterPro" id="IPR036291">
    <property type="entry name" value="NAD(P)-bd_dom_sf"/>
</dbReference>
<protein>
    <submittedName>
        <fullName evidence="6">NAD(P)-dependent oxidoreductase</fullName>
    </submittedName>
</protein>
<name>A0A3N0BX34_9SPHI</name>
<evidence type="ECO:0000256" key="3">
    <source>
        <dbReference type="PIRSR" id="PIRSR000103-1"/>
    </source>
</evidence>
<dbReference type="InterPro" id="IPR013328">
    <property type="entry name" value="6PGD_dom2"/>
</dbReference>
<dbReference type="Gene3D" id="3.40.50.720">
    <property type="entry name" value="NAD(P)-binding Rossmann-like Domain"/>
    <property type="match status" value="1"/>
</dbReference>
<feature type="active site" evidence="3">
    <location>
        <position position="173"/>
    </location>
</feature>
<dbReference type="Proteomes" id="UP000274046">
    <property type="component" value="Unassembled WGS sequence"/>
</dbReference>
<keyword evidence="2" id="KW-0520">NAD</keyword>
<dbReference type="GO" id="GO:0016491">
    <property type="term" value="F:oxidoreductase activity"/>
    <property type="evidence" value="ECO:0007669"/>
    <property type="project" value="UniProtKB-KW"/>
</dbReference>
<dbReference type="PANTHER" id="PTHR43060">
    <property type="entry name" value="3-HYDROXYISOBUTYRATE DEHYDROGENASE-LIKE 1, MITOCHONDRIAL-RELATED"/>
    <property type="match status" value="1"/>
</dbReference>
<dbReference type="RefSeq" id="WP_123205604.1">
    <property type="nucleotide sequence ID" value="NZ_RBEE01000012.1"/>
</dbReference>
<evidence type="ECO:0000313" key="6">
    <source>
        <dbReference type="EMBL" id="RNL54287.1"/>
    </source>
</evidence>
<accession>A0A3N0BX34</accession>
<gene>
    <name evidence="6" type="ORF">D7004_09370</name>
</gene>
<dbReference type="PANTHER" id="PTHR43060:SF15">
    <property type="entry name" value="3-HYDROXYISOBUTYRATE DEHYDROGENASE-LIKE 1, MITOCHONDRIAL-RELATED"/>
    <property type="match status" value="1"/>
</dbReference>
<feature type="domain" description="3-hydroxyisobutyrate dehydrogenase-like NAD-binding" evidence="5">
    <location>
        <begin position="167"/>
        <end position="281"/>
    </location>
</feature>
<proteinExistence type="predicted"/>
<evidence type="ECO:0000313" key="7">
    <source>
        <dbReference type="Proteomes" id="UP000274046"/>
    </source>
</evidence>
<reference evidence="6 7" key="1">
    <citation type="submission" date="2018-10" db="EMBL/GenBank/DDBJ databases">
        <title>Genome sequencing of Pedobacter jejuensis TNB23.</title>
        <authorList>
            <person name="Cho Y.-J."/>
            <person name="Cho A."/>
            <person name="Kim O.-S."/>
        </authorList>
    </citation>
    <scope>NUCLEOTIDE SEQUENCE [LARGE SCALE GENOMIC DNA]</scope>
    <source>
        <strain evidence="6 7">TNB23</strain>
    </source>
</reference>
<comment type="caution">
    <text evidence="6">The sequence shown here is derived from an EMBL/GenBank/DDBJ whole genome shotgun (WGS) entry which is preliminary data.</text>
</comment>
<dbReference type="OrthoDB" id="9786703at2"/>
<evidence type="ECO:0000256" key="2">
    <source>
        <dbReference type="ARBA" id="ARBA00023027"/>
    </source>
</evidence>
<sequence>MEEIHIGWIGLGNMGIPMAEQFVKAGYRLSVYNRSQDKAEALSKLGAKTSSSPKELLSSTDMVVIMVSDDEAISQIFTNENGLLSDNTTGKIIINMSTVSPGVSIEMAQLCKEKGNFYLDAPVSGSVKQAETGTLVIMVGGEEKPYHLAKSILEKLGKLVMHVGAIGSGNNAKLAINSLLALYAQGLAETILFAKDKGIETADLLNLISNAAIGNVFTKIKGDAILSDNYKAAFALKHIVKDLKLAQAEGLATPLAQTALNTFANAEEQFGEEDIISVVKAIKR</sequence>
<dbReference type="PIRSF" id="PIRSF000103">
    <property type="entry name" value="HIBADH"/>
    <property type="match status" value="1"/>
</dbReference>
<evidence type="ECO:0000259" key="4">
    <source>
        <dbReference type="Pfam" id="PF03446"/>
    </source>
</evidence>
<keyword evidence="1" id="KW-0560">Oxidoreductase</keyword>
<feature type="domain" description="6-phosphogluconate dehydrogenase NADP-binding" evidence="4">
    <location>
        <begin position="6"/>
        <end position="164"/>
    </location>
</feature>
<dbReference type="GO" id="GO:0050661">
    <property type="term" value="F:NADP binding"/>
    <property type="evidence" value="ECO:0007669"/>
    <property type="project" value="InterPro"/>
</dbReference>
<dbReference type="InterPro" id="IPR008927">
    <property type="entry name" value="6-PGluconate_DH-like_C_sf"/>
</dbReference>
<dbReference type="Pfam" id="PF14833">
    <property type="entry name" value="NAD_binding_11"/>
    <property type="match status" value="1"/>
</dbReference>
<dbReference type="Pfam" id="PF03446">
    <property type="entry name" value="NAD_binding_2"/>
    <property type="match status" value="1"/>
</dbReference>
<organism evidence="6 7">
    <name type="scientific">Pedobacter jejuensis</name>
    <dbReference type="NCBI Taxonomy" id="1268550"/>
    <lineage>
        <taxon>Bacteria</taxon>
        <taxon>Pseudomonadati</taxon>
        <taxon>Bacteroidota</taxon>
        <taxon>Sphingobacteriia</taxon>
        <taxon>Sphingobacteriales</taxon>
        <taxon>Sphingobacteriaceae</taxon>
        <taxon>Pedobacter</taxon>
    </lineage>
</organism>
<dbReference type="InterPro" id="IPR029154">
    <property type="entry name" value="HIBADH-like_NADP-bd"/>
</dbReference>
<dbReference type="EMBL" id="RBEE01000012">
    <property type="protein sequence ID" value="RNL54287.1"/>
    <property type="molecule type" value="Genomic_DNA"/>
</dbReference>